<evidence type="ECO:0000259" key="3">
    <source>
        <dbReference type="PROSITE" id="PS51677"/>
    </source>
</evidence>
<dbReference type="Proteomes" id="UP001209317">
    <property type="component" value="Unassembled WGS sequence"/>
</dbReference>
<protein>
    <submittedName>
        <fullName evidence="4">Polysaccharide deacetylase family protein</fullName>
    </submittedName>
</protein>
<dbReference type="PROSITE" id="PS51677">
    <property type="entry name" value="NODB"/>
    <property type="match status" value="1"/>
</dbReference>
<reference evidence="4" key="1">
    <citation type="submission" date="2022-10" db="EMBL/GenBank/DDBJ databases">
        <authorList>
            <person name="Kim H.S."/>
            <person name="Kim J.-S."/>
            <person name="Suh M.K."/>
            <person name="Eom M.K."/>
            <person name="Lee J.-S."/>
        </authorList>
    </citation>
    <scope>NUCLEOTIDE SEQUENCE</scope>
    <source>
        <strain evidence="4">LIP-5</strain>
    </source>
</reference>
<name>A0AAE3IPW4_9BACT</name>
<dbReference type="GO" id="GO:0016020">
    <property type="term" value="C:membrane"/>
    <property type="evidence" value="ECO:0007669"/>
    <property type="project" value="TreeGrafter"/>
</dbReference>
<dbReference type="PANTHER" id="PTHR10587:SF133">
    <property type="entry name" value="CHITIN DEACETYLASE 1-RELATED"/>
    <property type="match status" value="1"/>
</dbReference>
<comment type="caution">
    <text evidence="4">The sequence shown here is derived from an EMBL/GenBank/DDBJ whole genome shotgun (WGS) entry which is preliminary data.</text>
</comment>
<dbReference type="GO" id="GO:0016810">
    <property type="term" value="F:hydrolase activity, acting on carbon-nitrogen (but not peptide) bonds"/>
    <property type="evidence" value="ECO:0007669"/>
    <property type="project" value="InterPro"/>
</dbReference>
<dbReference type="EMBL" id="JAOTPL010000020">
    <property type="protein sequence ID" value="MCU7695210.1"/>
    <property type="molecule type" value="Genomic_DNA"/>
</dbReference>
<proteinExistence type="predicted"/>
<evidence type="ECO:0000256" key="1">
    <source>
        <dbReference type="ARBA" id="ARBA00022723"/>
    </source>
</evidence>
<dbReference type="GO" id="GO:0005975">
    <property type="term" value="P:carbohydrate metabolic process"/>
    <property type="evidence" value="ECO:0007669"/>
    <property type="project" value="InterPro"/>
</dbReference>
<sequence length="201" mass="23128">MINTLQKAEIKASFFLTGNFYANPAFAPAIKKLKLQGHYLGAHSDKHLLYNDWQNRDSLLVTKEEFTKDLLANYAKMKAFGIEKKEALYFLPPYEWYNRAIAGWTDEMGLTLVNFTPGTLSHADYTTPDAKNYRSSAVIFDNIIAYENANKMNGFILLSHIGSNPQRTDKFYTYLPKLITYLKNKGYRFVKIDELLREAGK</sequence>
<accession>A0AAE3IPW4</accession>
<evidence type="ECO:0000256" key="2">
    <source>
        <dbReference type="ARBA" id="ARBA00022801"/>
    </source>
</evidence>
<keyword evidence="1" id="KW-0479">Metal-binding</keyword>
<dbReference type="Pfam" id="PF01522">
    <property type="entry name" value="Polysacc_deac_1"/>
    <property type="match status" value="1"/>
</dbReference>
<organism evidence="4 5">
    <name type="scientific">Haoranjiania flava</name>
    <dbReference type="NCBI Taxonomy" id="1856322"/>
    <lineage>
        <taxon>Bacteria</taxon>
        <taxon>Pseudomonadati</taxon>
        <taxon>Bacteroidota</taxon>
        <taxon>Chitinophagia</taxon>
        <taxon>Chitinophagales</taxon>
        <taxon>Chitinophagaceae</taxon>
        <taxon>Haoranjiania</taxon>
    </lineage>
</organism>
<evidence type="ECO:0000313" key="4">
    <source>
        <dbReference type="EMBL" id="MCU7695210.1"/>
    </source>
</evidence>
<gene>
    <name evidence="4" type="ORF">OD355_11835</name>
</gene>
<dbReference type="SUPFAM" id="SSF88713">
    <property type="entry name" value="Glycoside hydrolase/deacetylase"/>
    <property type="match status" value="1"/>
</dbReference>
<dbReference type="InterPro" id="IPR002509">
    <property type="entry name" value="NODB_dom"/>
</dbReference>
<keyword evidence="5" id="KW-1185">Reference proteome</keyword>
<dbReference type="AlphaFoldDB" id="A0AAE3IPW4"/>
<dbReference type="Gene3D" id="3.20.20.370">
    <property type="entry name" value="Glycoside hydrolase/deacetylase"/>
    <property type="match status" value="1"/>
</dbReference>
<dbReference type="CDD" id="cd10917">
    <property type="entry name" value="CE4_NodB_like_6s_7s"/>
    <property type="match status" value="1"/>
</dbReference>
<evidence type="ECO:0000313" key="5">
    <source>
        <dbReference type="Proteomes" id="UP001209317"/>
    </source>
</evidence>
<dbReference type="PANTHER" id="PTHR10587">
    <property type="entry name" value="GLYCOSYL TRANSFERASE-RELATED"/>
    <property type="match status" value="1"/>
</dbReference>
<feature type="domain" description="NodB homology" evidence="3">
    <location>
        <begin position="1"/>
        <end position="190"/>
    </location>
</feature>
<keyword evidence="2" id="KW-0378">Hydrolase</keyword>
<dbReference type="GO" id="GO:0046872">
    <property type="term" value="F:metal ion binding"/>
    <property type="evidence" value="ECO:0007669"/>
    <property type="project" value="UniProtKB-KW"/>
</dbReference>
<dbReference type="InterPro" id="IPR050248">
    <property type="entry name" value="Polysacc_deacetylase_ArnD"/>
</dbReference>
<dbReference type="InterPro" id="IPR011330">
    <property type="entry name" value="Glyco_hydro/deAcase_b/a-brl"/>
</dbReference>